<comment type="similarity">
    <text evidence="1">Belongs to the CoA-transferase III family.</text>
</comment>
<dbReference type="SUPFAM" id="SSF89796">
    <property type="entry name" value="CoA-transferase family III (CaiB/BaiF)"/>
    <property type="match status" value="1"/>
</dbReference>
<dbReference type="InterPro" id="IPR023606">
    <property type="entry name" value="CoA-Trfase_III_dom_1_sf"/>
</dbReference>
<protein>
    <recommendedName>
        <fullName evidence="7">Formyl-CoA transferase</fullName>
    </recommendedName>
</protein>
<evidence type="ECO:0000256" key="4">
    <source>
        <dbReference type="SAM" id="SignalP"/>
    </source>
</evidence>
<dbReference type="InParanoid" id="A0A0L0HLZ9"/>
<reference evidence="5 6" key="1">
    <citation type="submission" date="2009-08" db="EMBL/GenBank/DDBJ databases">
        <title>The Genome Sequence of Spizellomyces punctatus strain DAOM BR117.</title>
        <authorList>
            <consortium name="The Broad Institute Genome Sequencing Platform"/>
            <person name="Russ C."/>
            <person name="Cuomo C."/>
            <person name="Shea T."/>
            <person name="Young S.K."/>
            <person name="Zeng Q."/>
            <person name="Koehrsen M."/>
            <person name="Haas B."/>
            <person name="Borodovsky M."/>
            <person name="Guigo R."/>
            <person name="Alvarado L."/>
            <person name="Berlin A."/>
            <person name="Bochicchio J."/>
            <person name="Borenstein D."/>
            <person name="Chapman S."/>
            <person name="Chen Z."/>
            <person name="Engels R."/>
            <person name="Freedman E."/>
            <person name="Gellesch M."/>
            <person name="Goldberg J."/>
            <person name="Griggs A."/>
            <person name="Gujja S."/>
            <person name="Heiman D."/>
            <person name="Hepburn T."/>
            <person name="Howarth C."/>
            <person name="Jen D."/>
            <person name="Larson L."/>
            <person name="Lewis B."/>
            <person name="Mehta T."/>
            <person name="Park D."/>
            <person name="Pearson M."/>
            <person name="Roberts A."/>
            <person name="Saif S."/>
            <person name="Shenoy N."/>
            <person name="Sisk P."/>
            <person name="Stolte C."/>
            <person name="Sykes S."/>
            <person name="Thomson T."/>
            <person name="Walk T."/>
            <person name="White J."/>
            <person name="Yandava C."/>
            <person name="Burger G."/>
            <person name="Gray M.W."/>
            <person name="Holland P.W.H."/>
            <person name="King N."/>
            <person name="Lang F.B.F."/>
            <person name="Roger A.J."/>
            <person name="Ruiz-Trillo I."/>
            <person name="Lander E."/>
            <person name="Nusbaum C."/>
        </authorList>
    </citation>
    <scope>NUCLEOTIDE SEQUENCE [LARGE SCALE GENOMIC DNA]</scope>
    <source>
        <strain evidence="5 6">DAOM BR117</strain>
    </source>
</reference>
<dbReference type="PANTHER" id="PTHR48207:SF3">
    <property type="entry name" value="SUCCINATE--HYDROXYMETHYLGLUTARATE COA-TRANSFERASE"/>
    <property type="match status" value="1"/>
</dbReference>
<dbReference type="Proteomes" id="UP000053201">
    <property type="component" value="Unassembled WGS sequence"/>
</dbReference>
<keyword evidence="6" id="KW-1185">Reference proteome</keyword>
<dbReference type="VEuPathDB" id="FungiDB:SPPG_02452"/>
<dbReference type="InterPro" id="IPR050483">
    <property type="entry name" value="CoA-transferase_III_domain"/>
</dbReference>
<evidence type="ECO:0000256" key="3">
    <source>
        <dbReference type="SAM" id="MobiDB-lite"/>
    </source>
</evidence>
<evidence type="ECO:0008006" key="7">
    <source>
        <dbReference type="Google" id="ProtNLM"/>
    </source>
</evidence>
<proteinExistence type="inferred from homology"/>
<dbReference type="EMBL" id="KQ257453">
    <property type="protein sequence ID" value="KND01945.1"/>
    <property type="molecule type" value="Genomic_DNA"/>
</dbReference>
<sequence length="484" mass="53488">MSITLVIHLHWLCFPDFLLYSSFVPSVAVRHVAALTMHFINLPLMPPVRGLCHHLVAFRPTVLCSSARRQHSSTSSAAANALPLEGVRVLDLTRVLAGPYCTMILGDYGAEIIKVENPKSGDDTRAWGPPFAPNKDSNDNQPGESAYFLGVNRNKKSITVNFKKPEGLDILKRLAAKSDVMVENFVPGKLDEIGLGYEDLRKVNPRLIYASITGYGPDGPYAKAPGYDVITEAEAGLMYITGEPDGPPVKVGVAITDMTTGLYTHGAVLAALLARARTGLGQKLDISLLECQVASLANIAHSYLIGGQEAKRWGTQHAAIVPYQAFPTKDSFIVVGAGNDGQFRKLCTKIERLDLVENEKFKTNAARVENRKELIDLLSDIFRQHPTSHWLREFKSLGFPFAPVNNIQQTFEHPQVIHREMIQEVDHPRAGRIKLTGIPVKYSHTKPSIRLPPPILGQHTFEVLSNMLEYTEEEIDGFVERGII</sequence>
<name>A0A0L0HLZ9_SPIPD</name>
<dbReference type="GO" id="GO:0005739">
    <property type="term" value="C:mitochondrion"/>
    <property type="evidence" value="ECO:0007669"/>
    <property type="project" value="TreeGrafter"/>
</dbReference>
<keyword evidence="2" id="KW-0808">Transferase</keyword>
<gene>
    <name evidence="5" type="ORF">SPPG_02452</name>
</gene>
<dbReference type="Gene3D" id="3.40.50.10540">
    <property type="entry name" value="Crotonobetainyl-coa:carnitine coa-transferase, domain 1"/>
    <property type="match status" value="1"/>
</dbReference>
<dbReference type="OMA" id="IIAGPYC"/>
<evidence type="ECO:0000313" key="6">
    <source>
        <dbReference type="Proteomes" id="UP000053201"/>
    </source>
</evidence>
<organism evidence="5 6">
    <name type="scientific">Spizellomyces punctatus (strain DAOM BR117)</name>
    <dbReference type="NCBI Taxonomy" id="645134"/>
    <lineage>
        <taxon>Eukaryota</taxon>
        <taxon>Fungi</taxon>
        <taxon>Fungi incertae sedis</taxon>
        <taxon>Chytridiomycota</taxon>
        <taxon>Chytridiomycota incertae sedis</taxon>
        <taxon>Chytridiomycetes</taxon>
        <taxon>Spizellomycetales</taxon>
        <taxon>Spizellomycetaceae</taxon>
        <taxon>Spizellomyces</taxon>
    </lineage>
</organism>
<dbReference type="InterPro" id="IPR044855">
    <property type="entry name" value="CoA-Trfase_III_dom3_sf"/>
</dbReference>
<dbReference type="InterPro" id="IPR003673">
    <property type="entry name" value="CoA-Trfase_fam_III"/>
</dbReference>
<dbReference type="Pfam" id="PF02515">
    <property type="entry name" value="CoA_transf_3"/>
    <property type="match status" value="1"/>
</dbReference>
<evidence type="ECO:0000256" key="1">
    <source>
        <dbReference type="ARBA" id="ARBA00008383"/>
    </source>
</evidence>
<feature type="chain" id="PRO_5005540136" description="Formyl-CoA transferase" evidence="4">
    <location>
        <begin position="29"/>
        <end position="484"/>
    </location>
</feature>
<feature type="region of interest" description="Disordered" evidence="3">
    <location>
        <begin position="119"/>
        <end position="144"/>
    </location>
</feature>
<dbReference type="STRING" id="645134.A0A0L0HLZ9"/>
<dbReference type="eggNOG" id="KOG3957">
    <property type="taxonomic scope" value="Eukaryota"/>
</dbReference>
<dbReference type="AlphaFoldDB" id="A0A0L0HLZ9"/>
<dbReference type="PANTHER" id="PTHR48207">
    <property type="entry name" value="SUCCINATE--HYDROXYMETHYLGLUTARATE COA-TRANSFERASE"/>
    <property type="match status" value="1"/>
</dbReference>
<accession>A0A0L0HLZ9</accession>
<dbReference type="GeneID" id="27686036"/>
<evidence type="ECO:0000256" key="2">
    <source>
        <dbReference type="ARBA" id="ARBA00022679"/>
    </source>
</evidence>
<dbReference type="GO" id="GO:0047369">
    <property type="term" value="F:succinate-hydroxymethylglutarate CoA-transferase activity"/>
    <property type="evidence" value="ECO:0007669"/>
    <property type="project" value="TreeGrafter"/>
</dbReference>
<feature type="signal peptide" evidence="4">
    <location>
        <begin position="1"/>
        <end position="28"/>
    </location>
</feature>
<keyword evidence="4" id="KW-0732">Signal</keyword>
<dbReference type="Gene3D" id="3.30.1540.10">
    <property type="entry name" value="formyl-coa transferase, domain 3"/>
    <property type="match status" value="1"/>
</dbReference>
<evidence type="ECO:0000313" key="5">
    <source>
        <dbReference type="EMBL" id="KND01945.1"/>
    </source>
</evidence>
<dbReference type="RefSeq" id="XP_016609984.1">
    <property type="nucleotide sequence ID" value="XM_016750741.1"/>
</dbReference>
<dbReference type="OrthoDB" id="5863171at2759"/>